<dbReference type="Proteomes" id="UP000030754">
    <property type="component" value="Unassembled WGS sequence"/>
</dbReference>
<dbReference type="GO" id="GO:0036503">
    <property type="term" value="P:ERAD pathway"/>
    <property type="evidence" value="ECO:0007669"/>
    <property type="project" value="TreeGrafter"/>
</dbReference>
<evidence type="ECO:0000256" key="6">
    <source>
        <dbReference type="SAM" id="MobiDB-lite"/>
    </source>
</evidence>
<feature type="region of interest" description="Disordered" evidence="6">
    <location>
        <begin position="85"/>
        <end position="159"/>
    </location>
</feature>
<dbReference type="Gene3D" id="2.60.120.200">
    <property type="match status" value="1"/>
</dbReference>
<evidence type="ECO:0000256" key="1">
    <source>
        <dbReference type="ARBA" id="ARBA00004240"/>
    </source>
</evidence>
<evidence type="ECO:0000313" key="8">
    <source>
        <dbReference type="Proteomes" id="UP000030754"/>
    </source>
</evidence>
<dbReference type="EMBL" id="HG723552">
    <property type="protein sequence ID" value="CDJ66345.1"/>
    <property type="molecule type" value="Genomic_DNA"/>
</dbReference>
<accession>U6MXA1</accession>
<dbReference type="PANTHER" id="PTHR11073:SF1">
    <property type="entry name" value="CALNEXIN 14D-RELATED"/>
    <property type="match status" value="1"/>
</dbReference>
<sequence length="647" mass="72713">MRIAFPSLRVKWQRQFPLCCVGSPKMLEKIASAFAEVLPTSEGHSQVIVGQSCDHTARRTSAQTQRRIKALQIFFKRIAEDRKIGPSTGTVCNRDSTEKQDGTESNNVHAKNPESSAEATRKRTKRGRNSATAPSNGSLVRSNSHRLESKTEGFVKPVNTDAEAPRVQLQSTQVQSHANYFAVNPSQNQSADEDPPPDPVTKRLLARMSAAVTVEQRSIDFGHGLLLSPEEKEYMDRFVFAELSKIPIMPYIAPVVEGLLFAETFDREDVFDTWIVSKSSTHSGRWNHELRQPHVIEGDRGLMTASKGLRHAISTLLPRYAMVSSEDPLVLQYELQHQQPDFTCGGGYMTFFQSDAQSQQQFDEKTPYSLRFGADQCGRRREIIFKVNSKCRITEKSVTHTLFPRLALPFSDRTRLLTLIVKPDGAFKILLDGKTIRRVIFCCHRPTPLVALNRNVYFGHHKLMSRPCTLRVELPTEFPSFNAVGLVFMAMDSGTLVDNIVVGNDVQAAQKFARATFWKRMEVEDKVAEIAFRTRSAARQEIRSLRRESEALKAISNSHHANYGTTQLRVKTEQLLQQANSFSAFVQRTKNFTEWTSLNPMDHQMGNYRMAGASRETEHKEALLSGEEADESILSGGFLLASTVISG</sequence>
<dbReference type="GO" id="GO:0006457">
    <property type="term" value="P:protein folding"/>
    <property type="evidence" value="ECO:0007669"/>
    <property type="project" value="InterPro"/>
</dbReference>
<dbReference type="Pfam" id="PF00262">
    <property type="entry name" value="Calreticulin"/>
    <property type="match status" value="1"/>
</dbReference>
<dbReference type="GO" id="GO:0005509">
    <property type="term" value="F:calcium ion binding"/>
    <property type="evidence" value="ECO:0007669"/>
    <property type="project" value="InterPro"/>
</dbReference>
<feature type="disulfide bond" evidence="4">
    <location>
        <begin position="344"/>
        <end position="377"/>
    </location>
</feature>
<name>U6MXA1_9EIME</name>
<dbReference type="RefSeq" id="XP_013434813.1">
    <property type="nucleotide sequence ID" value="XM_013579359.1"/>
</dbReference>
<dbReference type="OrthoDB" id="5795902at2759"/>
<dbReference type="VEuPathDB" id="ToxoDB:ENH_00019190"/>
<dbReference type="GO" id="GO:0005789">
    <property type="term" value="C:endoplasmic reticulum membrane"/>
    <property type="evidence" value="ECO:0007669"/>
    <property type="project" value="TreeGrafter"/>
</dbReference>
<keyword evidence="8" id="KW-1185">Reference proteome</keyword>
<gene>
    <name evidence="7" type="ORF">ENH_00019190</name>
</gene>
<keyword evidence="5" id="KW-0143">Chaperone</keyword>
<reference evidence="7" key="1">
    <citation type="submission" date="2013-10" db="EMBL/GenBank/DDBJ databases">
        <title>Genomic analysis of the causative agents of coccidiosis in chickens.</title>
        <authorList>
            <person name="Reid A.J."/>
            <person name="Blake D."/>
            <person name="Billington K."/>
            <person name="Browne H."/>
            <person name="Dunn M."/>
            <person name="Hung S."/>
            <person name="Kawahara F."/>
            <person name="Miranda-Saavedra D."/>
            <person name="Mourier T."/>
            <person name="Nagra H."/>
            <person name="Otto T.D."/>
            <person name="Rawlings N."/>
            <person name="Sanchez A."/>
            <person name="Sanders M."/>
            <person name="Subramaniam C."/>
            <person name="Tay Y."/>
            <person name="Dear P."/>
            <person name="Doerig C."/>
            <person name="Gruber A."/>
            <person name="Parkinson J."/>
            <person name="Shirley M."/>
            <person name="Wan K.L."/>
            <person name="Berriman M."/>
            <person name="Tomley F."/>
            <person name="Pain A."/>
        </authorList>
    </citation>
    <scope>NUCLEOTIDE SEQUENCE [LARGE SCALE GENOMIC DNA]</scope>
    <source>
        <strain evidence="7">Houghton</strain>
    </source>
</reference>
<evidence type="ECO:0000313" key="7">
    <source>
        <dbReference type="EMBL" id="CDJ66345.1"/>
    </source>
</evidence>
<dbReference type="PANTHER" id="PTHR11073">
    <property type="entry name" value="CALRETICULIN AND CALNEXIN"/>
    <property type="match status" value="1"/>
</dbReference>
<evidence type="ECO:0000256" key="4">
    <source>
        <dbReference type="PIRSR" id="PIRSR601580-3"/>
    </source>
</evidence>
<dbReference type="InterPro" id="IPR013320">
    <property type="entry name" value="ConA-like_dom_sf"/>
</dbReference>
<dbReference type="InterPro" id="IPR001580">
    <property type="entry name" value="Calret/calnex"/>
</dbReference>
<reference evidence="7" key="2">
    <citation type="submission" date="2013-10" db="EMBL/GenBank/DDBJ databases">
        <authorList>
            <person name="Aslett M."/>
        </authorList>
    </citation>
    <scope>NUCLEOTIDE SEQUENCE [LARGE SCALE GENOMIC DNA]</scope>
    <source>
        <strain evidence="7">Houghton</strain>
    </source>
</reference>
<comment type="similarity">
    <text evidence="2 5">Belongs to the calreticulin family.</text>
</comment>
<proteinExistence type="inferred from homology"/>
<evidence type="ECO:0000256" key="2">
    <source>
        <dbReference type="ARBA" id="ARBA00010983"/>
    </source>
</evidence>
<feature type="compositionally biased region" description="Polar residues" evidence="6">
    <location>
        <begin position="103"/>
        <end position="118"/>
    </location>
</feature>
<evidence type="ECO:0000256" key="5">
    <source>
        <dbReference type="RuleBase" id="RU362126"/>
    </source>
</evidence>
<feature type="compositionally biased region" description="Polar residues" evidence="6">
    <location>
        <begin position="129"/>
        <end position="142"/>
    </location>
</feature>
<protein>
    <submittedName>
        <fullName evidence="7">Calnexin, putative</fullName>
    </submittedName>
</protein>
<dbReference type="AlphaFoldDB" id="U6MXA1"/>
<dbReference type="GO" id="GO:0051082">
    <property type="term" value="F:unfolded protein binding"/>
    <property type="evidence" value="ECO:0007669"/>
    <property type="project" value="InterPro"/>
</dbReference>
<keyword evidence="4" id="KW-1015">Disulfide bond</keyword>
<comment type="subcellular location">
    <subcellularLocation>
        <location evidence="1">Endoplasmic reticulum</location>
    </subcellularLocation>
</comment>
<dbReference type="SUPFAM" id="SSF49899">
    <property type="entry name" value="Concanavalin A-like lectins/glucanases"/>
    <property type="match status" value="1"/>
</dbReference>
<dbReference type="GeneID" id="25472092"/>
<organism evidence="7 8">
    <name type="scientific">Eimeria necatrix</name>
    <dbReference type="NCBI Taxonomy" id="51315"/>
    <lineage>
        <taxon>Eukaryota</taxon>
        <taxon>Sar</taxon>
        <taxon>Alveolata</taxon>
        <taxon>Apicomplexa</taxon>
        <taxon>Conoidasida</taxon>
        <taxon>Coccidia</taxon>
        <taxon>Eucoccidiorida</taxon>
        <taxon>Eimeriorina</taxon>
        <taxon>Eimeriidae</taxon>
        <taxon>Eimeria</taxon>
    </lineage>
</organism>
<evidence type="ECO:0000256" key="3">
    <source>
        <dbReference type="ARBA" id="ARBA00022824"/>
    </source>
</evidence>
<keyword evidence="3 5" id="KW-0256">Endoplasmic reticulum</keyword>